<sequence>MGDAAYYGVAGLLVRRLAEQTEADPAAMLTQFLVGFGNMLGRGCYWPVGGSRNYTNEFLLIIGPTARGRKGTGWDMVEHFLRLLEPDYIRNNKRSGIVSGEALVWRMRDGEGGVDDKRSLEMQSEFSGTLKLMGKDGNILSQIIRDLWDGKPVATESKTQPASCSEPHLSLIGHVTEAELARYTSATELANGFMNRFLFVASYMTKEMPFPGDVEDIDYEDLLSVAHEALRFGRQHRAFRFSERAKPLWPDLYSRYAFVPPGIWGEATSRASGHIFRLAMLFAILDLSREVEPEHVRAAVSVWEHSRTTALYVFGDSLGEPAADELWEAVKDIPAGVSATEVRDLFSRNRTKRFLDTGIKALVRAGRLHEGTRPPTGPGSRAVRIWLPVDPGTVRPSAAQRDATKRDAAMGLDSSAAMAEK</sequence>
<evidence type="ECO:0000313" key="3">
    <source>
        <dbReference type="Proteomes" id="UP001233673"/>
    </source>
</evidence>
<dbReference type="Pfam" id="PF13148">
    <property type="entry name" value="DUF3987"/>
    <property type="match status" value="1"/>
</dbReference>
<organism evidence="2 3">
    <name type="scientific">Blastococcus carthaginiensis</name>
    <dbReference type="NCBI Taxonomy" id="3050034"/>
    <lineage>
        <taxon>Bacteria</taxon>
        <taxon>Bacillati</taxon>
        <taxon>Actinomycetota</taxon>
        <taxon>Actinomycetes</taxon>
        <taxon>Geodermatophilales</taxon>
        <taxon>Geodermatophilaceae</taxon>
        <taxon>Blastococcus</taxon>
    </lineage>
</organism>
<reference evidence="3" key="1">
    <citation type="submission" date="2023-05" db="EMBL/GenBank/DDBJ databases">
        <title>Draft genome of Pseudofrankia sp. BMG5.37.</title>
        <authorList>
            <person name="Gtari M."/>
            <person name="Ghodhbane F."/>
            <person name="Sbissi I."/>
        </authorList>
    </citation>
    <scope>NUCLEOTIDE SEQUENCE [LARGE SCALE GENOMIC DNA]</scope>
    <source>
        <strain evidence="3">BMG 814</strain>
    </source>
</reference>
<dbReference type="Proteomes" id="UP001233673">
    <property type="component" value="Unassembled WGS sequence"/>
</dbReference>
<evidence type="ECO:0000256" key="1">
    <source>
        <dbReference type="SAM" id="MobiDB-lite"/>
    </source>
</evidence>
<keyword evidence="3" id="KW-1185">Reference proteome</keyword>
<comment type="caution">
    <text evidence="2">The sequence shown here is derived from an EMBL/GenBank/DDBJ whole genome shotgun (WGS) entry which is preliminary data.</text>
</comment>
<dbReference type="EMBL" id="JASNFN010000011">
    <property type="protein sequence ID" value="MDP5183253.1"/>
    <property type="molecule type" value="Genomic_DNA"/>
</dbReference>
<evidence type="ECO:0000313" key="2">
    <source>
        <dbReference type="EMBL" id="MDP5183253.1"/>
    </source>
</evidence>
<feature type="region of interest" description="Disordered" evidence="1">
    <location>
        <begin position="394"/>
        <end position="421"/>
    </location>
</feature>
<dbReference type="RefSeq" id="WP_305999896.1">
    <property type="nucleotide sequence ID" value="NZ_JASNFN010000011.1"/>
</dbReference>
<name>A0ABT9ICF6_9ACTN</name>
<protein>
    <submittedName>
        <fullName evidence="2">DUF3987 domain-containing protein</fullName>
    </submittedName>
</protein>
<dbReference type="InterPro" id="IPR025048">
    <property type="entry name" value="DUF3987"/>
</dbReference>
<accession>A0ABT9ICF6</accession>
<proteinExistence type="predicted"/>
<gene>
    <name evidence="2" type="ORF">QOZ88_11440</name>
</gene>